<dbReference type="Proteomes" id="UP000541810">
    <property type="component" value="Unassembled WGS sequence"/>
</dbReference>
<evidence type="ECO:0000313" key="2">
    <source>
        <dbReference type="EMBL" id="MBB6430278.1"/>
    </source>
</evidence>
<gene>
    <name evidence="2" type="ORF">HNQ40_002084</name>
</gene>
<reference evidence="2 3" key="1">
    <citation type="submission" date="2020-08" db="EMBL/GenBank/DDBJ databases">
        <title>Genomic Encyclopedia of Type Strains, Phase IV (KMG-IV): sequencing the most valuable type-strain genomes for metagenomic binning, comparative biology and taxonomic classification.</title>
        <authorList>
            <person name="Goeker M."/>
        </authorList>
    </citation>
    <scope>NUCLEOTIDE SEQUENCE [LARGE SCALE GENOMIC DNA]</scope>
    <source>
        <strain evidence="2 3">DSM 103725</strain>
    </source>
</reference>
<keyword evidence="1" id="KW-0732">Signal</keyword>
<keyword evidence="3" id="KW-1185">Reference proteome</keyword>
<feature type="signal peptide" evidence="1">
    <location>
        <begin position="1"/>
        <end position="23"/>
    </location>
</feature>
<accession>A0A7X0LLS5</accession>
<proteinExistence type="predicted"/>
<sequence length="127" mass="13618">MLKFLASIVTCVALLGLVNPASGLVIPSTGDDVLAVEFCDKGDKKKKEVEKPAESQLELCKKDGECKGKKGDVEKPAESQVEFCDKGKKKKEEVEKPAESQIELCKKDGECKGKKGDKAEGGDTATE</sequence>
<feature type="chain" id="PRO_5030814039" evidence="1">
    <location>
        <begin position="24"/>
        <end position="127"/>
    </location>
</feature>
<organism evidence="2 3">
    <name type="scientific">Algisphaera agarilytica</name>
    <dbReference type="NCBI Taxonomy" id="1385975"/>
    <lineage>
        <taxon>Bacteria</taxon>
        <taxon>Pseudomonadati</taxon>
        <taxon>Planctomycetota</taxon>
        <taxon>Phycisphaerae</taxon>
        <taxon>Phycisphaerales</taxon>
        <taxon>Phycisphaeraceae</taxon>
        <taxon>Algisphaera</taxon>
    </lineage>
</organism>
<dbReference type="RefSeq" id="WP_184677806.1">
    <property type="nucleotide sequence ID" value="NZ_JACHGY010000001.1"/>
</dbReference>
<dbReference type="EMBL" id="JACHGY010000001">
    <property type="protein sequence ID" value="MBB6430278.1"/>
    <property type="molecule type" value="Genomic_DNA"/>
</dbReference>
<comment type="caution">
    <text evidence="2">The sequence shown here is derived from an EMBL/GenBank/DDBJ whole genome shotgun (WGS) entry which is preliminary data.</text>
</comment>
<evidence type="ECO:0000313" key="3">
    <source>
        <dbReference type="Proteomes" id="UP000541810"/>
    </source>
</evidence>
<dbReference type="AlphaFoldDB" id="A0A7X0LLS5"/>
<evidence type="ECO:0000256" key="1">
    <source>
        <dbReference type="SAM" id="SignalP"/>
    </source>
</evidence>
<protein>
    <submittedName>
        <fullName evidence="2">Uncharacterized protein</fullName>
    </submittedName>
</protein>
<name>A0A7X0LLS5_9BACT</name>